<dbReference type="RefSeq" id="WP_112665923.1">
    <property type="nucleotide sequence ID" value="NZ_QKVO01000026.1"/>
</dbReference>
<reference evidence="4" key="1">
    <citation type="submission" date="2018-06" db="EMBL/GenBank/DDBJ databases">
        <authorList>
            <person name="Martinez Ocampo F."/>
            <person name="Quiroz Castaneda R.E."/>
            <person name="Rojas Lopez X."/>
        </authorList>
    </citation>
    <scope>NUCLEOTIDE SEQUENCE [LARGE SCALE GENOMIC DNA]</scope>
    <source>
        <strain evidence="4">INIFAP02</strain>
    </source>
</reference>
<name>A0A328PUJ0_9MOLU</name>
<keyword evidence="2" id="KW-1133">Transmembrane helix</keyword>
<keyword evidence="4" id="KW-1185">Reference proteome</keyword>
<gene>
    <name evidence="3" type="ORF">DNK47_03265</name>
</gene>
<sequence>MFLFTKLIGLGGTLLSSGIAISFLVPYFQNEDKDVLSNLIYKDNNSTNRFDLSALDGKVKSNIKRLEKQIQELSSAREITNNWKKEAHQNISTNLDKLTQKEEQLTDLYKELYSSLKQLIMKQTEIFQFSLKRLKADKENSQYTSLYDGYSQLSTALNDWENSIKEIKCEIDKNCDLSWASALSWIKSSLPFVSYLEELFYSKETESSEGAQRQLFEVSTELSKLLTKIKQKNVTYRYSKILSNIDKLLWRNKLSYLDALIAQLTQEKSNLDENIKSLIEKAKQLTNSINDLNNKLTEWLNKFTNWKNWETSLHFWNTKLKESLFRYRNILNKS</sequence>
<feature type="coiled-coil region" evidence="1">
    <location>
        <begin position="261"/>
        <end position="302"/>
    </location>
</feature>
<dbReference type="Proteomes" id="UP000249762">
    <property type="component" value="Unassembled WGS sequence"/>
</dbReference>
<proteinExistence type="predicted"/>
<evidence type="ECO:0000256" key="2">
    <source>
        <dbReference type="SAM" id="Phobius"/>
    </source>
</evidence>
<evidence type="ECO:0000313" key="4">
    <source>
        <dbReference type="Proteomes" id="UP000249762"/>
    </source>
</evidence>
<evidence type="ECO:0000256" key="1">
    <source>
        <dbReference type="SAM" id="Coils"/>
    </source>
</evidence>
<feature type="transmembrane region" description="Helical" evidence="2">
    <location>
        <begin position="7"/>
        <end position="28"/>
    </location>
</feature>
<comment type="caution">
    <text evidence="3">The sequence shown here is derived from an EMBL/GenBank/DDBJ whole genome shotgun (WGS) entry which is preliminary data.</text>
</comment>
<evidence type="ECO:0000313" key="3">
    <source>
        <dbReference type="EMBL" id="RAO94769.1"/>
    </source>
</evidence>
<dbReference type="EMBL" id="QKVO01000026">
    <property type="protein sequence ID" value="RAO94769.1"/>
    <property type="molecule type" value="Genomic_DNA"/>
</dbReference>
<accession>A0A328PUJ0</accession>
<feature type="coiled-coil region" evidence="1">
    <location>
        <begin position="88"/>
        <end position="115"/>
    </location>
</feature>
<keyword evidence="2" id="KW-0812">Transmembrane</keyword>
<dbReference type="OrthoDB" id="9838658at2"/>
<organism evidence="3 4">
    <name type="scientific">Mycoplasma wenyonii</name>
    <dbReference type="NCBI Taxonomy" id="65123"/>
    <lineage>
        <taxon>Bacteria</taxon>
        <taxon>Bacillati</taxon>
        <taxon>Mycoplasmatota</taxon>
        <taxon>Mollicutes</taxon>
        <taxon>Mycoplasmataceae</taxon>
        <taxon>Mycoplasma</taxon>
    </lineage>
</organism>
<protein>
    <submittedName>
        <fullName evidence="3">Uncharacterized protein</fullName>
    </submittedName>
</protein>
<keyword evidence="2" id="KW-0472">Membrane</keyword>
<keyword evidence="1" id="KW-0175">Coiled coil</keyword>
<dbReference type="AlphaFoldDB" id="A0A328PUJ0"/>